<accession>A0AA51RQM1</accession>
<feature type="transmembrane region" description="Helical" evidence="8">
    <location>
        <begin position="135"/>
        <end position="159"/>
    </location>
</feature>
<comment type="subcellular location">
    <subcellularLocation>
        <location evidence="8">Cell inner membrane</location>
        <topology evidence="8">Multi-pass membrane protein</topology>
    </subcellularLocation>
    <subcellularLocation>
        <location evidence="1">Cell membrane</location>
        <topology evidence="1">Multi-pass membrane protein</topology>
    </subcellularLocation>
</comment>
<keyword evidence="4" id="KW-1003">Cell membrane</keyword>
<proteinExistence type="inferred from homology"/>
<keyword evidence="3 8" id="KW-0813">Transport</keyword>
<feature type="transmembrane region" description="Helical" evidence="8">
    <location>
        <begin position="102"/>
        <end position="123"/>
    </location>
</feature>
<evidence type="ECO:0000256" key="7">
    <source>
        <dbReference type="ARBA" id="ARBA00023136"/>
    </source>
</evidence>
<organism evidence="10 11">
    <name type="scientific">Pleionea litopenaei</name>
    <dbReference type="NCBI Taxonomy" id="3070815"/>
    <lineage>
        <taxon>Bacteria</taxon>
        <taxon>Pseudomonadati</taxon>
        <taxon>Pseudomonadota</taxon>
        <taxon>Gammaproteobacteria</taxon>
        <taxon>Oceanospirillales</taxon>
        <taxon>Pleioneaceae</taxon>
        <taxon>Pleionea</taxon>
    </lineage>
</organism>
<protein>
    <recommendedName>
        <fullName evidence="8">Bcr/CflA family efflux transporter</fullName>
    </recommendedName>
</protein>
<feature type="transmembrane region" description="Helical" evidence="8">
    <location>
        <begin position="370"/>
        <end position="392"/>
    </location>
</feature>
<dbReference type="InterPro" id="IPR020846">
    <property type="entry name" value="MFS_dom"/>
</dbReference>
<dbReference type="GO" id="GO:0005886">
    <property type="term" value="C:plasma membrane"/>
    <property type="evidence" value="ECO:0007669"/>
    <property type="project" value="UniProtKB-SubCell"/>
</dbReference>
<keyword evidence="7 8" id="KW-0472">Membrane</keyword>
<feature type="domain" description="Major facilitator superfamily (MFS) profile" evidence="9">
    <location>
        <begin position="8"/>
        <end position="398"/>
    </location>
</feature>
<sequence length="404" mass="43933">MTVKATSPLRFLPLFAAIFAITPLAIDMYLPAMPGMAQSFQADITQIQWSLSIFLAGYALGMLSFGPMADHYGRKVFLLTGLSGFIITSFLMSFASTSESFIALRFIQALCGGAATVTVPGTIRDLFGSNTAKGMAYVSMAMMIAPMLAPTIGSVILYFSDWPSIFLVLGIYGIVILVLTVKFFPFLPPSGRQNTGLFLGILRSYGVVFRKRVCYPFLLTTMFTTLSFFTYITSVSFVYISIYGVSEQTFGILFGANVVSLMLGNFINARSVSKHGPLNMLRMALIGAFISAVVLTLLIHFESSVGWVVAAILILMLHLMIISTNSDAMILMSFPHQSGTATAVIGTLKFGAGAFAGLLLSWMYNGTAEPFSNLILFCVTLLVIVQTVVWLFKLPTPVHENSHQ</sequence>
<comment type="caution">
    <text evidence="8">Lacks conserved residue(s) required for the propagation of feature annotation.</text>
</comment>
<gene>
    <name evidence="10" type="ORF">Q9312_10980</name>
</gene>
<dbReference type="KEGG" id="plei:Q9312_10980"/>
<evidence type="ECO:0000259" key="9">
    <source>
        <dbReference type="PROSITE" id="PS50850"/>
    </source>
</evidence>
<dbReference type="GO" id="GO:0015385">
    <property type="term" value="F:sodium:proton antiporter activity"/>
    <property type="evidence" value="ECO:0007669"/>
    <property type="project" value="TreeGrafter"/>
</dbReference>
<dbReference type="CDD" id="cd17320">
    <property type="entry name" value="MFS_MdfA_MDR_like"/>
    <property type="match status" value="1"/>
</dbReference>
<keyword evidence="8" id="KW-0997">Cell inner membrane</keyword>
<evidence type="ECO:0000256" key="2">
    <source>
        <dbReference type="ARBA" id="ARBA00006236"/>
    </source>
</evidence>
<comment type="similarity">
    <text evidence="2 8">Belongs to the major facilitator superfamily. Bcr/CmlA family.</text>
</comment>
<dbReference type="PROSITE" id="PS50850">
    <property type="entry name" value="MFS"/>
    <property type="match status" value="1"/>
</dbReference>
<dbReference type="GO" id="GO:0042910">
    <property type="term" value="F:xenobiotic transmembrane transporter activity"/>
    <property type="evidence" value="ECO:0007669"/>
    <property type="project" value="InterPro"/>
</dbReference>
<keyword evidence="5 8" id="KW-0812">Transmembrane</keyword>
<evidence type="ECO:0000256" key="3">
    <source>
        <dbReference type="ARBA" id="ARBA00022448"/>
    </source>
</evidence>
<evidence type="ECO:0000256" key="8">
    <source>
        <dbReference type="RuleBase" id="RU365088"/>
    </source>
</evidence>
<evidence type="ECO:0000256" key="4">
    <source>
        <dbReference type="ARBA" id="ARBA00022475"/>
    </source>
</evidence>
<dbReference type="Gene3D" id="1.20.1720.10">
    <property type="entry name" value="Multidrug resistance protein D"/>
    <property type="match status" value="1"/>
</dbReference>
<dbReference type="AlphaFoldDB" id="A0AA51RQM1"/>
<dbReference type="PANTHER" id="PTHR23502:SF132">
    <property type="entry name" value="POLYAMINE TRANSPORTER 2-RELATED"/>
    <property type="match status" value="1"/>
</dbReference>
<dbReference type="GO" id="GO:1990961">
    <property type="term" value="P:xenobiotic detoxification by transmembrane export across the plasma membrane"/>
    <property type="evidence" value="ECO:0007669"/>
    <property type="project" value="InterPro"/>
</dbReference>
<feature type="transmembrane region" description="Helical" evidence="8">
    <location>
        <begin position="213"/>
        <end position="242"/>
    </location>
</feature>
<evidence type="ECO:0000256" key="5">
    <source>
        <dbReference type="ARBA" id="ARBA00022692"/>
    </source>
</evidence>
<feature type="transmembrane region" description="Helical" evidence="8">
    <location>
        <begin position="305"/>
        <end position="322"/>
    </location>
</feature>
<feature type="transmembrane region" description="Helical" evidence="8">
    <location>
        <begin position="280"/>
        <end position="299"/>
    </location>
</feature>
<feature type="transmembrane region" description="Helical" evidence="8">
    <location>
        <begin position="248"/>
        <end position="268"/>
    </location>
</feature>
<dbReference type="EMBL" id="CP133548">
    <property type="protein sequence ID" value="WMS85738.1"/>
    <property type="molecule type" value="Genomic_DNA"/>
</dbReference>
<dbReference type="Pfam" id="PF07690">
    <property type="entry name" value="MFS_1"/>
    <property type="match status" value="1"/>
</dbReference>
<dbReference type="InterPro" id="IPR011701">
    <property type="entry name" value="MFS"/>
</dbReference>
<name>A0AA51RQM1_9GAMM</name>
<keyword evidence="6 8" id="KW-1133">Transmembrane helix</keyword>
<evidence type="ECO:0000313" key="11">
    <source>
        <dbReference type="Proteomes" id="UP001239782"/>
    </source>
</evidence>
<feature type="transmembrane region" description="Helical" evidence="8">
    <location>
        <begin position="76"/>
        <end position="96"/>
    </location>
</feature>
<keyword evidence="11" id="KW-1185">Reference proteome</keyword>
<dbReference type="PANTHER" id="PTHR23502">
    <property type="entry name" value="MAJOR FACILITATOR SUPERFAMILY"/>
    <property type="match status" value="1"/>
</dbReference>
<evidence type="ECO:0000256" key="6">
    <source>
        <dbReference type="ARBA" id="ARBA00022989"/>
    </source>
</evidence>
<feature type="transmembrane region" description="Helical" evidence="8">
    <location>
        <begin position="49"/>
        <end position="69"/>
    </location>
</feature>
<dbReference type="SUPFAM" id="SSF103473">
    <property type="entry name" value="MFS general substrate transporter"/>
    <property type="match status" value="1"/>
</dbReference>
<reference evidence="10 11" key="1">
    <citation type="submission" date="2023-08" db="EMBL/GenBank/DDBJ databases">
        <title>Pleionea litopenaei sp. nov., isolated from stomach of juvenile Litopenaeus vannamei.</title>
        <authorList>
            <person name="Rho A.M."/>
            <person name="Hwang C.Y."/>
        </authorList>
    </citation>
    <scope>NUCLEOTIDE SEQUENCE [LARGE SCALE GENOMIC DNA]</scope>
    <source>
        <strain evidence="10 11">HL-JVS1</strain>
    </source>
</reference>
<dbReference type="NCBIfam" id="TIGR00710">
    <property type="entry name" value="efflux_Bcr_CflA"/>
    <property type="match status" value="1"/>
</dbReference>
<dbReference type="RefSeq" id="WP_309200891.1">
    <property type="nucleotide sequence ID" value="NZ_CP133548.1"/>
</dbReference>
<feature type="transmembrane region" description="Helical" evidence="8">
    <location>
        <begin position="165"/>
        <end position="184"/>
    </location>
</feature>
<evidence type="ECO:0000256" key="1">
    <source>
        <dbReference type="ARBA" id="ARBA00004651"/>
    </source>
</evidence>
<feature type="transmembrane region" description="Helical" evidence="8">
    <location>
        <begin position="343"/>
        <end position="364"/>
    </location>
</feature>
<evidence type="ECO:0000313" key="10">
    <source>
        <dbReference type="EMBL" id="WMS85738.1"/>
    </source>
</evidence>
<dbReference type="InterPro" id="IPR036259">
    <property type="entry name" value="MFS_trans_sf"/>
</dbReference>
<dbReference type="InterPro" id="IPR004812">
    <property type="entry name" value="Efflux_drug-R_Bcr/CmlA"/>
</dbReference>
<dbReference type="Proteomes" id="UP001239782">
    <property type="component" value="Chromosome"/>
</dbReference>